<evidence type="ECO:0000313" key="2">
    <source>
        <dbReference type="Proteomes" id="UP000307982"/>
    </source>
</evidence>
<dbReference type="Proteomes" id="UP000307982">
    <property type="component" value="Chromosome"/>
</dbReference>
<evidence type="ECO:0000313" key="1">
    <source>
        <dbReference type="EMBL" id="VTS70535.1"/>
    </source>
</evidence>
<proteinExistence type="predicted"/>
<accession>A0A4V0BPR2</accession>
<organism evidence="1 2">
    <name type="scientific">Streptococcus australis</name>
    <dbReference type="NCBI Taxonomy" id="113107"/>
    <lineage>
        <taxon>Bacteria</taxon>
        <taxon>Bacillati</taxon>
        <taxon>Bacillota</taxon>
        <taxon>Bacilli</taxon>
        <taxon>Lactobacillales</taxon>
        <taxon>Streptococcaceae</taxon>
        <taxon>Streptococcus</taxon>
    </lineage>
</organism>
<name>A0A4V0BPR2_9STRE</name>
<sequence>MECIDLERLTLKDIQPSQFYISKGKIKKISLWFYKNNMENFHLIPIKILDGIPVMIDGYTRAVYSIKQDLRKVPFVWDEDELNFLSTTMNKATFVYSWEI</sequence>
<dbReference type="AlphaFoldDB" id="A0A4V0BPR2"/>
<dbReference type="EMBL" id="LR594040">
    <property type="protein sequence ID" value="VTS70535.1"/>
    <property type="molecule type" value="Genomic_DNA"/>
</dbReference>
<dbReference type="GO" id="GO:0016740">
    <property type="term" value="F:transferase activity"/>
    <property type="evidence" value="ECO:0007669"/>
    <property type="project" value="UniProtKB-KW"/>
</dbReference>
<reference evidence="1 2" key="1">
    <citation type="submission" date="2019-05" db="EMBL/GenBank/DDBJ databases">
        <authorList>
            <consortium name="Pathogen Informatics"/>
        </authorList>
    </citation>
    <scope>NUCLEOTIDE SEQUENCE [LARGE SCALE GENOMIC DNA]</scope>
    <source>
        <strain evidence="1 2">NCTC5338</strain>
    </source>
</reference>
<keyword evidence="1" id="KW-0808">Transferase</keyword>
<gene>
    <name evidence="1" type="ORF">NCTC5338_00815</name>
</gene>
<protein>
    <submittedName>
        <fullName evidence="1">Putative histone acetyltransferase</fullName>
    </submittedName>
</protein>